<dbReference type="SUPFAM" id="SSF50891">
    <property type="entry name" value="Cyclophilin-like"/>
    <property type="match status" value="1"/>
</dbReference>
<evidence type="ECO:0000256" key="5">
    <source>
        <dbReference type="ARBA" id="ARBA00023110"/>
    </source>
</evidence>
<dbReference type="STRING" id="108003.B1C78_06840"/>
<dbReference type="PROSITE" id="PS00170">
    <property type="entry name" value="CSA_PPIASE_1"/>
    <property type="match status" value="1"/>
</dbReference>
<dbReference type="AlphaFoldDB" id="A0A1V3NK55"/>
<keyword evidence="6 7" id="KW-0413">Isomerase</keyword>
<comment type="function">
    <text evidence="1 7">PPIases accelerate the folding of proteins. It catalyzes the cis-trans isomerization of proline imidic peptide bonds in oligopeptides.</text>
</comment>
<dbReference type="FunFam" id="2.40.100.10:FF:000004">
    <property type="entry name" value="Peptidyl-prolyl cis-trans isomerase"/>
    <property type="match status" value="1"/>
</dbReference>
<keyword evidence="7" id="KW-0732">Signal</keyword>
<dbReference type="Proteomes" id="UP000189462">
    <property type="component" value="Unassembled WGS sequence"/>
</dbReference>
<evidence type="ECO:0000256" key="2">
    <source>
        <dbReference type="ARBA" id="ARBA00004496"/>
    </source>
</evidence>
<dbReference type="InterPro" id="IPR029000">
    <property type="entry name" value="Cyclophilin-like_dom_sf"/>
</dbReference>
<dbReference type="GO" id="GO:0005737">
    <property type="term" value="C:cytoplasm"/>
    <property type="evidence" value="ECO:0007669"/>
    <property type="project" value="UniProtKB-SubCell"/>
</dbReference>
<dbReference type="CDD" id="cd01920">
    <property type="entry name" value="cyclophilin_EcCYP_like"/>
    <property type="match status" value="1"/>
</dbReference>
<feature type="domain" description="PPIase cyclophilin-type" evidence="8">
    <location>
        <begin position="39"/>
        <end position="192"/>
    </location>
</feature>
<dbReference type="PROSITE" id="PS50072">
    <property type="entry name" value="CSA_PPIASE_2"/>
    <property type="match status" value="1"/>
</dbReference>
<evidence type="ECO:0000313" key="9">
    <source>
        <dbReference type="EMBL" id="OOG25364.1"/>
    </source>
</evidence>
<name>A0A1V3NK55_9GAMM</name>
<evidence type="ECO:0000313" key="10">
    <source>
        <dbReference type="Proteomes" id="UP000189462"/>
    </source>
</evidence>
<dbReference type="InterPro" id="IPR044665">
    <property type="entry name" value="E_coli_cyclophilin_A-like"/>
</dbReference>
<dbReference type="EMBL" id="MVBK01000039">
    <property type="protein sequence ID" value="OOG25364.1"/>
    <property type="molecule type" value="Genomic_DNA"/>
</dbReference>
<keyword evidence="5 7" id="KW-0697">Rotamase</keyword>
<evidence type="ECO:0000259" key="8">
    <source>
        <dbReference type="PROSITE" id="PS50072"/>
    </source>
</evidence>
<comment type="caution">
    <text evidence="9">The sequence shown here is derived from an EMBL/GenBank/DDBJ whole genome shotgun (WGS) entry which is preliminary data.</text>
</comment>
<evidence type="ECO:0000256" key="4">
    <source>
        <dbReference type="ARBA" id="ARBA00022490"/>
    </source>
</evidence>
<keyword evidence="10" id="KW-1185">Reference proteome</keyword>
<accession>A0A1V3NK55</accession>
<evidence type="ECO:0000256" key="1">
    <source>
        <dbReference type="ARBA" id="ARBA00002388"/>
    </source>
</evidence>
<keyword evidence="4" id="KW-0963">Cytoplasm</keyword>
<reference evidence="9 10" key="1">
    <citation type="submission" date="2017-02" db="EMBL/GenBank/DDBJ databases">
        <title>Genomic diversity within the haloalkaliphilic genus Thioalkalivibrio.</title>
        <authorList>
            <person name="Ahn A.-C."/>
            <person name="Meier-Kolthoff J."/>
            <person name="Overmars L."/>
            <person name="Richter M."/>
            <person name="Woyke T."/>
            <person name="Sorokin D.Y."/>
            <person name="Muyzer G."/>
        </authorList>
    </citation>
    <scope>NUCLEOTIDE SEQUENCE [LARGE SCALE GENOMIC DNA]</scope>
    <source>
        <strain evidence="9 10">ALJD</strain>
    </source>
</reference>
<evidence type="ECO:0000256" key="6">
    <source>
        <dbReference type="ARBA" id="ARBA00023235"/>
    </source>
</evidence>
<dbReference type="EC" id="5.2.1.8" evidence="7"/>
<dbReference type="GO" id="GO:0006457">
    <property type="term" value="P:protein folding"/>
    <property type="evidence" value="ECO:0007669"/>
    <property type="project" value="InterPro"/>
</dbReference>
<proteinExistence type="inferred from homology"/>
<protein>
    <recommendedName>
        <fullName evidence="7">Peptidyl-prolyl cis-trans isomerase</fullName>
        <shortName evidence="7">PPIase</shortName>
        <ecNumber evidence="7">5.2.1.8</ecNumber>
    </recommendedName>
</protein>
<organism evidence="9 10">
    <name type="scientific">Thioalkalivibrio denitrificans</name>
    <dbReference type="NCBI Taxonomy" id="108003"/>
    <lineage>
        <taxon>Bacteria</taxon>
        <taxon>Pseudomonadati</taxon>
        <taxon>Pseudomonadota</taxon>
        <taxon>Gammaproteobacteria</taxon>
        <taxon>Chromatiales</taxon>
        <taxon>Ectothiorhodospiraceae</taxon>
        <taxon>Thioalkalivibrio</taxon>
    </lineage>
</organism>
<dbReference type="Gene3D" id="2.40.100.10">
    <property type="entry name" value="Cyclophilin-like"/>
    <property type="match status" value="1"/>
</dbReference>
<dbReference type="GO" id="GO:0003755">
    <property type="term" value="F:peptidyl-prolyl cis-trans isomerase activity"/>
    <property type="evidence" value="ECO:0007669"/>
    <property type="project" value="UniProtKB-UniRule"/>
</dbReference>
<comment type="subcellular location">
    <subcellularLocation>
        <location evidence="2">Cytoplasm</location>
    </subcellularLocation>
</comment>
<feature type="chain" id="PRO_5010602077" description="Peptidyl-prolyl cis-trans isomerase" evidence="7">
    <location>
        <begin position="26"/>
        <end position="194"/>
    </location>
</feature>
<dbReference type="PRINTS" id="PR00153">
    <property type="entry name" value="CSAPPISMRASE"/>
</dbReference>
<gene>
    <name evidence="9" type="ORF">B1C78_06840</name>
</gene>
<evidence type="ECO:0000256" key="7">
    <source>
        <dbReference type="RuleBase" id="RU363019"/>
    </source>
</evidence>
<dbReference type="PANTHER" id="PTHR43246">
    <property type="entry name" value="PEPTIDYL-PROLYL CIS-TRANS ISOMERASE CYP38, CHLOROPLASTIC"/>
    <property type="match status" value="1"/>
</dbReference>
<dbReference type="Pfam" id="PF00160">
    <property type="entry name" value="Pro_isomerase"/>
    <property type="match status" value="1"/>
</dbReference>
<comment type="catalytic activity">
    <reaction evidence="7">
        <text>[protein]-peptidylproline (omega=180) = [protein]-peptidylproline (omega=0)</text>
        <dbReference type="Rhea" id="RHEA:16237"/>
        <dbReference type="Rhea" id="RHEA-COMP:10747"/>
        <dbReference type="Rhea" id="RHEA-COMP:10748"/>
        <dbReference type="ChEBI" id="CHEBI:83833"/>
        <dbReference type="ChEBI" id="CHEBI:83834"/>
        <dbReference type="EC" id="5.2.1.8"/>
    </reaction>
</comment>
<dbReference type="InterPro" id="IPR020892">
    <property type="entry name" value="Cyclophilin-type_PPIase_CS"/>
</dbReference>
<comment type="similarity">
    <text evidence="3 7">Belongs to the cyclophilin-type PPIase family.</text>
</comment>
<dbReference type="InterPro" id="IPR002130">
    <property type="entry name" value="Cyclophilin-type_PPIase_dom"/>
</dbReference>
<feature type="signal peptide" evidence="7">
    <location>
        <begin position="1"/>
        <end position="25"/>
    </location>
</feature>
<sequence length="194" mass="21328">MPYLIRQLLTVSLLLSATMGSLAMAENQNPKVSIETSKGTIVVELYADKAPETVANFMQYVNDGFYDGTIFHRVIPGFMIQGGGFTPDMSQKPTRDPIRNEANNGLSNEPGTLAMARTPNPHSASAQFFINVKHNRFLDFQSETQQGWGYAVFGRVVEGMDVVQDIENVPTGNHGMHQDVPVEPVVMTRVAPAE</sequence>
<evidence type="ECO:0000256" key="3">
    <source>
        <dbReference type="ARBA" id="ARBA00007365"/>
    </source>
</evidence>